<accession>H2ZKJ1</accession>
<organism evidence="2 3">
    <name type="scientific">Ciona savignyi</name>
    <name type="common">Pacific transparent sea squirt</name>
    <dbReference type="NCBI Taxonomy" id="51511"/>
    <lineage>
        <taxon>Eukaryota</taxon>
        <taxon>Metazoa</taxon>
        <taxon>Chordata</taxon>
        <taxon>Tunicata</taxon>
        <taxon>Ascidiacea</taxon>
        <taxon>Phlebobranchia</taxon>
        <taxon>Cionidae</taxon>
        <taxon>Ciona</taxon>
    </lineage>
</organism>
<evidence type="ECO:0000256" key="1">
    <source>
        <dbReference type="SAM" id="MobiDB-lite"/>
    </source>
</evidence>
<proteinExistence type="predicted"/>
<dbReference type="AlphaFoldDB" id="H2ZKJ1"/>
<dbReference type="InParanoid" id="H2ZKJ1"/>
<dbReference type="GeneTree" id="ENSGT00390000016166"/>
<dbReference type="Ensembl" id="ENSCSAVT00000018304.1">
    <property type="protein sequence ID" value="ENSCSAVP00000018107.1"/>
    <property type="gene ID" value="ENSCSAVG00000010647.1"/>
</dbReference>
<evidence type="ECO:0000313" key="2">
    <source>
        <dbReference type="Ensembl" id="ENSCSAVP00000018107.1"/>
    </source>
</evidence>
<evidence type="ECO:0000313" key="3">
    <source>
        <dbReference type="Proteomes" id="UP000007875"/>
    </source>
</evidence>
<sequence>MEINNNECEKSMIIGGVVFVPPSDDGHGWAITDDEPYWEAYEKYGLAKISPDGLERVKRYEAWENENICKKLSGSRIPMWNGLFCAISPEYSSKGLGSTVYKEAIRIMAQYWVKQQQPNKPQLHRMRPQSEKKNVSQESTNQGLVGKILRSFSLKEIHRCALLSHRALPQAAFMQKLKSPPQTNTTKLPGKAGTNQTTAASIQPRDIIGSSSAPLVVAISHSDRAAHFHKANGFHPIARTPYHDPVEGTTPFYTHVLVLDPFRTGKVNELNEAMQKQESDHFTEQIAEYVMV</sequence>
<feature type="compositionally biased region" description="Polar residues" evidence="1">
    <location>
        <begin position="180"/>
        <end position="199"/>
    </location>
</feature>
<reference evidence="2" key="3">
    <citation type="submission" date="2025-09" db="UniProtKB">
        <authorList>
            <consortium name="Ensembl"/>
        </authorList>
    </citation>
    <scope>IDENTIFICATION</scope>
</reference>
<reference evidence="3" key="1">
    <citation type="submission" date="2003-08" db="EMBL/GenBank/DDBJ databases">
        <authorList>
            <person name="Birren B."/>
            <person name="Nusbaum C."/>
            <person name="Abebe A."/>
            <person name="Abouelleil A."/>
            <person name="Adekoya E."/>
            <person name="Ait-zahra M."/>
            <person name="Allen N."/>
            <person name="Allen T."/>
            <person name="An P."/>
            <person name="Anderson M."/>
            <person name="Anderson S."/>
            <person name="Arachchi H."/>
            <person name="Armbruster J."/>
            <person name="Bachantsang P."/>
            <person name="Baldwin J."/>
            <person name="Barry A."/>
            <person name="Bayul T."/>
            <person name="Blitshsteyn B."/>
            <person name="Bloom T."/>
            <person name="Blye J."/>
            <person name="Boguslavskiy L."/>
            <person name="Borowsky M."/>
            <person name="Boukhgalter B."/>
            <person name="Brunache A."/>
            <person name="Butler J."/>
            <person name="Calixte N."/>
            <person name="Calvo S."/>
            <person name="Camarata J."/>
            <person name="Campo K."/>
            <person name="Chang J."/>
            <person name="Cheshatsang Y."/>
            <person name="Citroen M."/>
            <person name="Collymore A."/>
            <person name="Considine T."/>
            <person name="Cook A."/>
            <person name="Cooke P."/>
            <person name="Corum B."/>
            <person name="Cuomo C."/>
            <person name="David R."/>
            <person name="Dawoe T."/>
            <person name="Degray S."/>
            <person name="Dodge S."/>
            <person name="Dooley K."/>
            <person name="Dorje P."/>
            <person name="Dorjee K."/>
            <person name="Dorris L."/>
            <person name="Duffey N."/>
            <person name="Dupes A."/>
            <person name="Elkins T."/>
            <person name="Engels R."/>
            <person name="Erickson J."/>
            <person name="Farina A."/>
            <person name="Faro S."/>
            <person name="Ferreira P."/>
            <person name="Fischer H."/>
            <person name="Fitzgerald M."/>
            <person name="Foley K."/>
            <person name="Gage D."/>
            <person name="Galagan J."/>
            <person name="Gearin G."/>
            <person name="Gnerre S."/>
            <person name="Gnirke A."/>
            <person name="Goyette A."/>
            <person name="Graham J."/>
            <person name="Grandbois E."/>
            <person name="Gyaltsen K."/>
            <person name="Hafez N."/>
            <person name="Hagopian D."/>
            <person name="Hagos B."/>
            <person name="Hall J."/>
            <person name="Hatcher B."/>
            <person name="Heller A."/>
            <person name="Higgins H."/>
            <person name="Honan T."/>
            <person name="Horn A."/>
            <person name="Houde N."/>
            <person name="Hughes L."/>
            <person name="Hulme W."/>
            <person name="Husby E."/>
            <person name="Iliev I."/>
            <person name="Jaffe D."/>
            <person name="Jones C."/>
            <person name="Kamal M."/>
            <person name="Kamat A."/>
            <person name="Kamvysselis M."/>
            <person name="Karlsson E."/>
            <person name="Kells C."/>
            <person name="Kieu A."/>
            <person name="Kisner P."/>
            <person name="Kodira C."/>
            <person name="Kulbokas E."/>
            <person name="Labutti K."/>
            <person name="Lama D."/>
            <person name="Landers T."/>
            <person name="Leger J."/>
            <person name="Levine S."/>
            <person name="Lewis D."/>
            <person name="Lewis T."/>
            <person name="Lindblad-toh K."/>
            <person name="Liu X."/>
            <person name="Lokyitsang T."/>
            <person name="Lokyitsang Y."/>
            <person name="Lucien O."/>
            <person name="Lui A."/>
            <person name="Ma L.J."/>
            <person name="Mabbitt R."/>
            <person name="Macdonald J."/>
            <person name="Maclean C."/>
            <person name="Major J."/>
            <person name="Manning J."/>
            <person name="Marabella R."/>
            <person name="Maru K."/>
            <person name="Matthews C."/>
            <person name="Mauceli E."/>
            <person name="Mccarthy M."/>
            <person name="Mcdonough S."/>
            <person name="Mcghee T."/>
            <person name="Meldrim J."/>
            <person name="Meneus L."/>
            <person name="Mesirov J."/>
            <person name="Mihalev A."/>
            <person name="Mihova T."/>
            <person name="Mikkelsen T."/>
            <person name="Mlenga V."/>
            <person name="Moru K."/>
            <person name="Mozes J."/>
            <person name="Mulrain L."/>
            <person name="Munson G."/>
            <person name="Naylor J."/>
            <person name="Newes C."/>
            <person name="Nguyen C."/>
            <person name="Nguyen N."/>
            <person name="Nguyen T."/>
            <person name="Nicol R."/>
            <person name="Nielsen C."/>
            <person name="Nizzari M."/>
            <person name="Norbu C."/>
            <person name="Norbu N."/>
            <person name="O'donnell P."/>
            <person name="Okoawo O."/>
            <person name="O'leary S."/>
            <person name="Omotosho B."/>
            <person name="O'neill K."/>
            <person name="Osman S."/>
            <person name="Parker S."/>
            <person name="Perrin D."/>
            <person name="Phunkhang P."/>
            <person name="Piqani B."/>
            <person name="Purcell S."/>
            <person name="Rachupka T."/>
            <person name="Ramasamy U."/>
            <person name="Rameau R."/>
            <person name="Ray V."/>
            <person name="Raymond C."/>
            <person name="Retta R."/>
            <person name="Richardson S."/>
            <person name="Rise C."/>
            <person name="Rodriguez J."/>
            <person name="Rogers J."/>
            <person name="Rogov P."/>
            <person name="Rutman M."/>
            <person name="Schupbach R."/>
            <person name="Seaman C."/>
            <person name="Settipalli S."/>
            <person name="Sharpe T."/>
            <person name="Sheridan J."/>
            <person name="Sherpa N."/>
            <person name="Shi J."/>
            <person name="Smirnov S."/>
            <person name="Smith C."/>
            <person name="Sougnez C."/>
            <person name="Spencer B."/>
            <person name="Stalker J."/>
            <person name="Stange-thomann N."/>
            <person name="Stavropoulos S."/>
            <person name="Stetson K."/>
            <person name="Stone C."/>
            <person name="Stone S."/>
            <person name="Stubbs M."/>
            <person name="Talamas J."/>
            <person name="Tchuinga P."/>
            <person name="Tenzing P."/>
            <person name="Tesfaye S."/>
            <person name="Theodore J."/>
            <person name="Thoulutsang Y."/>
            <person name="Topham K."/>
            <person name="Towey S."/>
            <person name="Tsamla T."/>
            <person name="Tsomo N."/>
            <person name="Vallee D."/>
            <person name="Vassiliev H."/>
            <person name="Venkataraman V."/>
            <person name="Vinson J."/>
            <person name="Vo A."/>
            <person name="Wade C."/>
            <person name="Wang S."/>
            <person name="Wangchuk T."/>
            <person name="Wangdi T."/>
            <person name="Whittaker C."/>
            <person name="Wilkinson J."/>
            <person name="Wu Y."/>
            <person name="Wyman D."/>
            <person name="Yadav S."/>
            <person name="Yang S."/>
            <person name="Yang X."/>
            <person name="Yeager S."/>
            <person name="Yee E."/>
            <person name="Young G."/>
            <person name="Zainoun J."/>
            <person name="Zembeck L."/>
            <person name="Zimmer A."/>
            <person name="Zody M."/>
            <person name="Lander E."/>
        </authorList>
    </citation>
    <scope>NUCLEOTIDE SEQUENCE [LARGE SCALE GENOMIC DNA]</scope>
</reference>
<name>H2ZKJ1_CIOSA</name>
<protein>
    <submittedName>
        <fullName evidence="2">Uncharacterized protein</fullName>
    </submittedName>
</protein>
<reference evidence="2" key="2">
    <citation type="submission" date="2025-08" db="UniProtKB">
        <authorList>
            <consortium name="Ensembl"/>
        </authorList>
    </citation>
    <scope>IDENTIFICATION</scope>
</reference>
<dbReference type="Proteomes" id="UP000007875">
    <property type="component" value="Unassembled WGS sequence"/>
</dbReference>
<feature type="region of interest" description="Disordered" evidence="1">
    <location>
        <begin position="177"/>
        <end position="199"/>
    </location>
</feature>
<feature type="region of interest" description="Disordered" evidence="1">
    <location>
        <begin position="118"/>
        <end position="140"/>
    </location>
</feature>
<keyword evidence="3" id="KW-1185">Reference proteome</keyword>
<dbReference type="HOGENOM" id="CLU_071974_0_0_1"/>